<protein>
    <recommendedName>
        <fullName evidence="4">HECT domain-containing protein</fullName>
    </recommendedName>
</protein>
<sequence>MGFPVRLTRFGWLIHRWPRQNAKTSLSCAPQPNPSDAALWLLLPVQRPLPLHQTSRPPWPQLCQPPSLSRSFLAAPGETVQNDLLQSDQAEPAQEESAGLLTDLIPSISYVQRSCIMTLNNLLSSPTHWNPIVPDRRHSMPTSPQSPTLQLPQTDSPSSALHTLALNLRQQHARSDMVQVPESASDTELLHELRNRVDVLAADLPPTDAELVQTLVSLLAHLNRLSVISATPCHSAGRSLRHDVADDPEFLPLTDLFDMLKRQLSDLQLERLTSQPDLLPTGLTPVLAVESALLWTRIDEELEKIVDLCRGRTDGFPDSSIDTVPPQYNESEFEDGEHPPDYEMNPWPSLDDTKAKPSQPHSRLTDEKMRMDLESVTMAIDRLYMVAPQLHNQRVELKSSKLAELERARQEGGSSTLTQSTAIRSKQRENEMRELENLLNLLGKASDRSLRDQAVIVEGGMQGRLDKARQRDIEKRNAFVEKLAQHSDSRRIHDQDATLQPRTKDPNALLTLPEFIRESVPPELIKSDPQALLSLPEFVKELPPLHLVAEDEAAPTVERSSSSSQVSKLIKNTRTRSSSAPPLSWFRPYSFKASHRPKSRGSTAFDVFYVAENYENLRHILVYFTASGATPGVDIEAEVPATSIPHEPEPGCDFLQLTSGTLSSGPLLLPGNAIPGKKEVKVQRGHFEVKIPTTANSSSPSTPSLNTTPQAGNSTGTDESLLDASQLSASNPTTFICASCSLPLIHSSRISDYRDLPSEHWEELVEAWMCHSDQKLHEHVTKHSRRGFWPKEAQALVGGSYILFESSAINGSNLYASAELKNSQSWSVVRCLCGNVVGRCQKHEDDVDGQSMMYRMFKYAIRPVSPTTEPLKIPLTAFIVGDMLEYVSAHATYRFVIRDDEEERARILIWLFRPGMRISYSAPSNRIIPKTASIFAAKVLFKLLGPAEASTDLNEILARYPGFPQAEYLSYPMDVCQRLAITLKETNSVYPDYLRTMADLSVGWLRRV</sequence>
<dbReference type="EMBL" id="JABXXO010000011">
    <property type="protein sequence ID" value="KAF7763592.1"/>
    <property type="molecule type" value="Genomic_DNA"/>
</dbReference>
<dbReference type="GO" id="GO:0005634">
    <property type="term" value="C:nucleus"/>
    <property type="evidence" value="ECO:0007669"/>
    <property type="project" value="TreeGrafter"/>
</dbReference>
<dbReference type="GO" id="GO:0051865">
    <property type="term" value="P:protein autoubiquitination"/>
    <property type="evidence" value="ECO:0007669"/>
    <property type="project" value="TreeGrafter"/>
</dbReference>
<feature type="region of interest" description="Disordered" evidence="1">
    <location>
        <begin position="406"/>
        <end position="429"/>
    </location>
</feature>
<comment type="caution">
    <text evidence="2">The sequence shown here is derived from an EMBL/GenBank/DDBJ whole genome shotgun (WGS) entry which is preliminary data.</text>
</comment>
<gene>
    <name evidence="2" type="ORF">Agabi119p4_8129</name>
</gene>
<dbReference type="GO" id="GO:0043161">
    <property type="term" value="P:proteasome-mediated ubiquitin-dependent protein catabolic process"/>
    <property type="evidence" value="ECO:0007669"/>
    <property type="project" value="TreeGrafter"/>
</dbReference>
<dbReference type="GO" id="GO:0000209">
    <property type="term" value="P:protein polyubiquitination"/>
    <property type="evidence" value="ECO:0007669"/>
    <property type="project" value="TreeGrafter"/>
</dbReference>
<feature type="compositionally biased region" description="Polar residues" evidence="1">
    <location>
        <begin position="710"/>
        <end position="721"/>
    </location>
</feature>
<feature type="region of interest" description="Disordered" evidence="1">
    <location>
        <begin position="133"/>
        <end position="157"/>
    </location>
</feature>
<evidence type="ECO:0008006" key="4">
    <source>
        <dbReference type="Google" id="ProtNLM"/>
    </source>
</evidence>
<name>A0A8H7C653_AGABI</name>
<feature type="compositionally biased region" description="Polar residues" evidence="1">
    <location>
        <begin position="565"/>
        <end position="577"/>
    </location>
</feature>
<evidence type="ECO:0000313" key="3">
    <source>
        <dbReference type="Proteomes" id="UP000629468"/>
    </source>
</evidence>
<dbReference type="InterPro" id="IPR019193">
    <property type="entry name" value="UBQ-conj_enz_E2-bd_prot"/>
</dbReference>
<dbReference type="PANTHER" id="PTHR31531:SF2">
    <property type="entry name" value="E3 UBIQUITIN-PROTEIN LIGASE E3D"/>
    <property type="match status" value="1"/>
</dbReference>
<feature type="region of interest" description="Disordered" evidence="1">
    <location>
        <begin position="316"/>
        <end position="368"/>
    </location>
</feature>
<evidence type="ECO:0000256" key="1">
    <source>
        <dbReference type="SAM" id="MobiDB-lite"/>
    </source>
</evidence>
<reference evidence="2 3" key="1">
    <citation type="journal article" name="Sci. Rep.">
        <title>Telomere-to-telomere assembled and centromere annotated genomes of the two main subspecies of the button mushroom Agaricus bisporus reveal especially polymorphic chromosome ends.</title>
        <authorList>
            <person name="Sonnenberg A.S.M."/>
            <person name="Sedaghat-Telgerd N."/>
            <person name="Lavrijssen B."/>
            <person name="Ohm R.A."/>
            <person name="Hendrickx P.M."/>
            <person name="Scholtmeijer K."/>
            <person name="Baars J.J.P."/>
            <person name="van Peer A."/>
        </authorList>
    </citation>
    <scope>NUCLEOTIDE SEQUENCE [LARGE SCALE GENOMIC DNA]</scope>
    <source>
        <strain evidence="2 3">H119_p4</strain>
    </source>
</reference>
<feature type="compositionally biased region" description="Polar residues" evidence="1">
    <location>
        <begin position="412"/>
        <end position="424"/>
    </location>
</feature>
<feature type="compositionally biased region" description="Polar residues" evidence="1">
    <location>
        <begin position="320"/>
        <end position="330"/>
    </location>
</feature>
<dbReference type="GO" id="GO:0030332">
    <property type="term" value="F:cyclin binding"/>
    <property type="evidence" value="ECO:0007669"/>
    <property type="project" value="TreeGrafter"/>
</dbReference>
<feature type="region of interest" description="Disordered" evidence="1">
    <location>
        <begin position="556"/>
        <end position="577"/>
    </location>
</feature>
<evidence type="ECO:0000313" key="2">
    <source>
        <dbReference type="EMBL" id="KAF7763592.1"/>
    </source>
</evidence>
<dbReference type="GO" id="GO:0006513">
    <property type="term" value="P:protein monoubiquitination"/>
    <property type="evidence" value="ECO:0007669"/>
    <property type="project" value="TreeGrafter"/>
</dbReference>
<feature type="region of interest" description="Disordered" evidence="1">
    <location>
        <begin position="691"/>
        <end position="721"/>
    </location>
</feature>
<dbReference type="GO" id="GO:0031624">
    <property type="term" value="F:ubiquitin conjugating enzyme binding"/>
    <property type="evidence" value="ECO:0007669"/>
    <property type="project" value="TreeGrafter"/>
</dbReference>
<dbReference type="Pfam" id="PF09814">
    <property type="entry name" value="HECT_2"/>
    <property type="match status" value="1"/>
</dbReference>
<dbReference type="GO" id="GO:0000151">
    <property type="term" value="C:ubiquitin ligase complex"/>
    <property type="evidence" value="ECO:0007669"/>
    <property type="project" value="TreeGrafter"/>
</dbReference>
<feature type="compositionally biased region" description="Low complexity" evidence="1">
    <location>
        <begin position="692"/>
        <end position="709"/>
    </location>
</feature>
<organism evidence="2 3">
    <name type="scientific">Agaricus bisporus var. burnettii</name>
    <dbReference type="NCBI Taxonomy" id="192524"/>
    <lineage>
        <taxon>Eukaryota</taxon>
        <taxon>Fungi</taxon>
        <taxon>Dikarya</taxon>
        <taxon>Basidiomycota</taxon>
        <taxon>Agaricomycotina</taxon>
        <taxon>Agaricomycetes</taxon>
        <taxon>Agaricomycetidae</taxon>
        <taxon>Agaricales</taxon>
        <taxon>Agaricineae</taxon>
        <taxon>Agaricaceae</taxon>
        <taxon>Agaricus</taxon>
    </lineage>
</organism>
<dbReference type="PANTHER" id="PTHR31531">
    <property type="entry name" value="E3 UBIQUITIN-PROTEIN LIGASE E3D FAMILY MEMBER"/>
    <property type="match status" value="1"/>
</dbReference>
<feature type="compositionally biased region" description="Polar residues" evidence="1">
    <location>
        <begin position="140"/>
        <end position="157"/>
    </location>
</feature>
<proteinExistence type="predicted"/>
<dbReference type="Proteomes" id="UP000629468">
    <property type="component" value="Unassembled WGS sequence"/>
</dbReference>
<dbReference type="GO" id="GO:0005829">
    <property type="term" value="C:cytosol"/>
    <property type="evidence" value="ECO:0007669"/>
    <property type="project" value="TreeGrafter"/>
</dbReference>
<dbReference type="AlphaFoldDB" id="A0A8H7C653"/>
<accession>A0A8H7C653</accession>
<dbReference type="GO" id="GO:0061630">
    <property type="term" value="F:ubiquitin protein ligase activity"/>
    <property type="evidence" value="ECO:0007669"/>
    <property type="project" value="TreeGrafter"/>
</dbReference>